<comment type="similarity">
    <text evidence="6">Belongs to the ferredoxin--NADP reductase type 2 family.</text>
</comment>
<reference evidence="9" key="1">
    <citation type="journal article" date="2019" name="Int. J. Syst. Evol. Microbiol.">
        <title>The Global Catalogue of Microorganisms (GCM) 10K type strain sequencing project: providing services to taxonomists for standard genome sequencing and annotation.</title>
        <authorList>
            <consortium name="The Broad Institute Genomics Platform"/>
            <consortium name="The Broad Institute Genome Sequencing Center for Infectious Disease"/>
            <person name="Wu L."/>
            <person name="Ma J."/>
        </authorList>
    </citation>
    <scope>NUCLEOTIDE SEQUENCE [LARGE SCALE GENOMIC DNA]</scope>
    <source>
        <strain evidence="9">CGMCC 1.13574</strain>
    </source>
</reference>
<dbReference type="EMBL" id="JBHUIO010000008">
    <property type="protein sequence ID" value="MFD2170899.1"/>
    <property type="molecule type" value="Genomic_DNA"/>
</dbReference>
<proteinExistence type="inferred from homology"/>
<comment type="subunit">
    <text evidence="1 6">Homodimer.</text>
</comment>
<evidence type="ECO:0000313" key="9">
    <source>
        <dbReference type="Proteomes" id="UP001597343"/>
    </source>
</evidence>
<feature type="domain" description="FAD/NAD(P)-binding" evidence="7">
    <location>
        <begin position="14"/>
        <end position="312"/>
    </location>
</feature>
<keyword evidence="5 6" id="KW-0560">Oxidoreductase</keyword>
<comment type="caution">
    <text evidence="8">The sequence shown here is derived from an EMBL/GenBank/DDBJ whole genome shotgun (WGS) entry which is preliminary data.</text>
</comment>
<evidence type="ECO:0000256" key="5">
    <source>
        <dbReference type="ARBA" id="ARBA00023002"/>
    </source>
</evidence>
<keyword evidence="3 6" id="KW-0274">FAD</keyword>
<evidence type="ECO:0000256" key="4">
    <source>
        <dbReference type="ARBA" id="ARBA00022857"/>
    </source>
</evidence>
<dbReference type="RefSeq" id="WP_386047279.1">
    <property type="nucleotide sequence ID" value="NZ_JBHUIO010000008.1"/>
</dbReference>
<evidence type="ECO:0000313" key="8">
    <source>
        <dbReference type="EMBL" id="MFD2170899.1"/>
    </source>
</evidence>
<feature type="binding site" evidence="6">
    <location>
        <position position="130"/>
    </location>
    <ligand>
        <name>FAD</name>
        <dbReference type="ChEBI" id="CHEBI:57692"/>
    </ligand>
</feature>
<dbReference type="InterPro" id="IPR036188">
    <property type="entry name" value="FAD/NAD-bd_sf"/>
</dbReference>
<dbReference type="SUPFAM" id="SSF51905">
    <property type="entry name" value="FAD/NAD(P)-binding domain"/>
    <property type="match status" value="1"/>
</dbReference>
<feature type="binding site" evidence="6">
    <location>
        <position position="56"/>
    </location>
    <ligand>
        <name>FAD</name>
        <dbReference type="ChEBI" id="CHEBI:57692"/>
    </ligand>
</feature>
<feature type="binding site" evidence="6">
    <location>
        <position position="332"/>
    </location>
    <ligand>
        <name>FAD</name>
        <dbReference type="ChEBI" id="CHEBI:57692"/>
    </ligand>
</feature>
<comment type="catalytic activity">
    <reaction evidence="6">
        <text>2 reduced [2Fe-2S]-[ferredoxin] + NADP(+) + H(+) = 2 oxidized [2Fe-2S]-[ferredoxin] + NADPH</text>
        <dbReference type="Rhea" id="RHEA:20125"/>
        <dbReference type="Rhea" id="RHEA-COMP:10000"/>
        <dbReference type="Rhea" id="RHEA-COMP:10001"/>
        <dbReference type="ChEBI" id="CHEBI:15378"/>
        <dbReference type="ChEBI" id="CHEBI:33737"/>
        <dbReference type="ChEBI" id="CHEBI:33738"/>
        <dbReference type="ChEBI" id="CHEBI:57783"/>
        <dbReference type="ChEBI" id="CHEBI:58349"/>
        <dbReference type="EC" id="1.18.1.2"/>
    </reaction>
</comment>
<evidence type="ECO:0000256" key="6">
    <source>
        <dbReference type="HAMAP-Rule" id="MF_01685"/>
    </source>
</evidence>
<dbReference type="InterPro" id="IPR022890">
    <property type="entry name" value="Fd--NADP_Rdtase_type_2"/>
</dbReference>
<dbReference type="InterPro" id="IPR023753">
    <property type="entry name" value="FAD/NAD-binding_dom"/>
</dbReference>
<dbReference type="HAMAP" id="MF_01685">
    <property type="entry name" value="FENR2"/>
    <property type="match status" value="1"/>
</dbReference>
<dbReference type="EC" id="1.18.1.2" evidence="6"/>
<comment type="cofactor">
    <cofactor evidence="6">
        <name>FAD</name>
        <dbReference type="ChEBI" id="CHEBI:57692"/>
    </cofactor>
    <text evidence="6">Binds 1 FAD per subunit.</text>
</comment>
<dbReference type="InterPro" id="IPR050097">
    <property type="entry name" value="Ferredoxin-NADP_redctase_2"/>
</dbReference>
<feature type="binding site" evidence="6">
    <location>
        <position position="51"/>
    </location>
    <ligand>
        <name>FAD</name>
        <dbReference type="ChEBI" id="CHEBI:57692"/>
    </ligand>
</feature>
<dbReference type="PANTHER" id="PTHR48105">
    <property type="entry name" value="THIOREDOXIN REDUCTASE 1-RELATED-RELATED"/>
    <property type="match status" value="1"/>
</dbReference>
<keyword evidence="9" id="KW-1185">Reference proteome</keyword>
<dbReference type="PRINTS" id="PR00469">
    <property type="entry name" value="PNDRDTASEII"/>
</dbReference>
<feature type="binding site" evidence="6">
    <location>
        <position position="43"/>
    </location>
    <ligand>
        <name>FAD</name>
        <dbReference type="ChEBI" id="CHEBI:57692"/>
    </ligand>
</feature>
<organism evidence="8 9">
    <name type="scientific">Tumebacillus lipolyticus</name>
    <dbReference type="NCBI Taxonomy" id="1280370"/>
    <lineage>
        <taxon>Bacteria</taxon>
        <taxon>Bacillati</taxon>
        <taxon>Bacillota</taxon>
        <taxon>Bacilli</taxon>
        <taxon>Bacillales</taxon>
        <taxon>Alicyclobacillaceae</taxon>
        <taxon>Tumebacillus</taxon>
    </lineage>
</organism>
<accession>A0ABW4ZYZ9</accession>
<evidence type="ECO:0000256" key="1">
    <source>
        <dbReference type="ARBA" id="ARBA00011738"/>
    </source>
</evidence>
<dbReference type="Gene3D" id="3.50.50.60">
    <property type="entry name" value="FAD/NAD(P)-binding domain"/>
    <property type="match status" value="2"/>
</dbReference>
<dbReference type="Proteomes" id="UP001597343">
    <property type="component" value="Unassembled WGS sequence"/>
</dbReference>
<feature type="binding site" evidence="6">
    <location>
        <position position="96"/>
    </location>
    <ligand>
        <name>FAD</name>
        <dbReference type="ChEBI" id="CHEBI:57692"/>
    </ligand>
</feature>
<name>A0ABW4ZYZ9_9BACL</name>
<feature type="binding site" evidence="6">
    <location>
        <position position="24"/>
    </location>
    <ligand>
        <name>FAD</name>
        <dbReference type="ChEBI" id="CHEBI:57692"/>
    </ligand>
</feature>
<protein>
    <recommendedName>
        <fullName evidence="6">Ferredoxin--NADP reductase</fullName>
        <shortName evidence="6">FNR</shortName>
        <shortName evidence="6">Fd-NADP(+) reductase</shortName>
        <ecNumber evidence="6">1.18.1.2</ecNumber>
    </recommendedName>
</protein>
<dbReference type="PRINTS" id="PR00368">
    <property type="entry name" value="FADPNR"/>
</dbReference>
<keyword evidence="2 6" id="KW-0285">Flavoprotein</keyword>
<feature type="binding site" evidence="6">
    <location>
        <position position="291"/>
    </location>
    <ligand>
        <name>FAD</name>
        <dbReference type="ChEBI" id="CHEBI:57692"/>
    </ligand>
</feature>
<keyword evidence="4 6" id="KW-0521">NADP</keyword>
<sequence>MADVQELKHDEEMFDITIVGGGPCGLFTAFYAGIRDAKTKIIDSLPQLGGQLAELYPEKYIYDVAGFPKVLARDLVNNLKEQAAQYNPTVCLNERVIGLQKLEDGTFELTTNTTVHRSKTVIITAGIGAFTPRSLPAENTKDFEGKGIHYFIDNLQSHQGKKALVVGGGDSAVDYALMLEEVCEQVSLVHRRDQFRAHEESVKKLYDSSVDVKVFNELKSVHGDGAVEKAVLVNNKDKSTEEIDVNLIIGALGFSASLGPILEWGLEVEDNMIKVNTKMETNIPGVYAAGDIVTYPGKVKLIATGFGEAPTAVNNAKMYYDPSAKLHPGHSSNRKE</sequence>
<evidence type="ECO:0000259" key="7">
    <source>
        <dbReference type="Pfam" id="PF07992"/>
    </source>
</evidence>
<gene>
    <name evidence="8" type="ORF">ACFSOY_12985</name>
</gene>
<evidence type="ECO:0000256" key="2">
    <source>
        <dbReference type="ARBA" id="ARBA00022630"/>
    </source>
</evidence>
<dbReference type="Pfam" id="PF07992">
    <property type="entry name" value="Pyr_redox_2"/>
    <property type="match status" value="1"/>
</dbReference>
<evidence type="ECO:0000256" key="3">
    <source>
        <dbReference type="ARBA" id="ARBA00022827"/>
    </source>
</evidence>